<keyword evidence="1" id="KW-0812">Transmembrane</keyword>
<feature type="transmembrane region" description="Helical" evidence="1">
    <location>
        <begin position="310"/>
        <end position="328"/>
    </location>
</feature>
<proteinExistence type="predicted"/>
<dbReference type="InterPro" id="IPR002656">
    <property type="entry name" value="Acyl_transf_3_dom"/>
</dbReference>
<feature type="transmembrane region" description="Helical" evidence="1">
    <location>
        <begin position="85"/>
        <end position="104"/>
    </location>
</feature>
<name>A0ABS6XN76_9SPHN</name>
<gene>
    <name evidence="3" type="ORF">KY084_12350</name>
</gene>
<sequence length="383" mass="43668">MERHYGMDWLRVGAFALLILYHIGMVFVPWNYHVKAPALVHWAVVPMLAVNAWRLSLLFLVSGFASRALLMRSKGLGDFTRNRSFRLLVPLLAGMMIVVPPQPWVELLTKHGYDGSYWHFWFADYFRFRELAGLALPTWNHLWFVFYLWAYTMVLTLAVALLRASWLQRVYDRVFGTVLVLALPLAWLVAVHALWFPMVGETHAFIGDDIAHVSYFPVFLFGFGLAGSPAAMRAIRRWGWLGAILALSGYAFIAWCEIHWPHGMAHWAVRPYLVAHAVQQWGAIVALIATADRFWNRNHPMRATLTEAVFPFYIVHQTIIVVAMWLLLGRGLNGGTQFAILVAATVAGCWAFYLIGREIRPLRPLVGLRLHRPKRPGATLAVR</sequence>
<feature type="transmembrane region" description="Helical" evidence="1">
    <location>
        <begin position="141"/>
        <end position="162"/>
    </location>
</feature>
<feature type="transmembrane region" description="Helical" evidence="1">
    <location>
        <begin position="272"/>
        <end position="289"/>
    </location>
</feature>
<keyword evidence="3" id="KW-0012">Acyltransferase</keyword>
<feature type="transmembrane region" description="Helical" evidence="1">
    <location>
        <begin position="334"/>
        <end position="355"/>
    </location>
</feature>
<feature type="transmembrane region" description="Helical" evidence="1">
    <location>
        <begin position="238"/>
        <end position="260"/>
    </location>
</feature>
<evidence type="ECO:0000313" key="3">
    <source>
        <dbReference type="EMBL" id="MBW4331660.1"/>
    </source>
</evidence>
<dbReference type="EMBL" id="JAHWZX010000012">
    <property type="protein sequence ID" value="MBW4331660.1"/>
    <property type="molecule type" value="Genomic_DNA"/>
</dbReference>
<evidence type="ECO:0000256" key="1">
    <source>
        <dbReference type="SAM" id="Phobius"/>
    </source>
</evidence>
<feature type="transmembrane region" description="Helical" evidence="1">
    <location>
        <begin position="38"/>
        <end position="64"/>
    </location>
</feature>
<reference evidence="3 4" key="1">
    <citation type="submission" date="2021-07" db="EMBL/GenBank/DDBJ databases">
        <title>Stakelama flava sp. nov., a novel endophytic bacterium isolated from branch of Kandelia candel.</title>
        <authorList>
            <person name="Tuo L."/>
        </authorList>
    </citation>
    <scope>NUCLEOTIDE SEQUENCE [LARGE SCALE GENOMIC DNA]</scope>
    <source>
        <strain evidence="3 4">CBK3Z-3</strain>
    </source>
</reference>
<organism evidence="3 4">
    <name type="scientific">Stakelama flava</name>
    <dbReference type="NCBI Taxonomy" id="2860338"/>
    <lineage>
        <taxon>Bacteria</taxon>
        <taxon>Pseudomonadati</taxon>
        <taxon>Pseudomonadota</taxon>
        <taxon>Alphaproteobacteria</taxon>
        <taxon>Sphingomonadales</taxon>
        <taxon>Sphingomonadaceae</taxon>
        <taxon>Stakelama</taxon>
    </lineage>
</organism>
<protein>
    <submittedName>
        <fullName evidence="3">Acyltransferase family protein</fullName>
    </submittedName>
</protein>
<feature type="transmembrane region" description="Helical" evidence="1">
    <location>
        <begin position="210"/>
        <end position="231"/>
    </location>
</feature>
<keyword evidence="1" id="KW-1133">Transmembrane helix</keyword>
<feature type="transmembrane region" description="Helical" evidence="1">
    <location>
        <begin position="174"/>
        <end position="198"/>
    </location>
</feature>
<feature type="domain" description="Acyltransferase 3" evidence="2">
    <location>
        <begin position="5"/>
        <end position="353"/>
    </location>
</feature>
<keyword evidence="1" id="KW-0472">Membrane</keyword>
<comment type="caution">
    <text evidence="3">The sequence shown here is derived from an EMBL/GenBank/DDBJ whole genome shotgun (WGS) entry which is preliminary data.</text>
</comment>
<keyword evidence="3" id="KW-0808">Transferase</keyword>
<accession>A0ABS6XN76</accession>
<feature type="transmembrane region" description="Helical" evidence="1">
    <location>
        <begin position="12"/>
        <end position="32"/>
    </location>
</feature>
<dbReference type="Pfam" id="PF01757">
    <property type="entry name" value="Acyl_transf_3"/>
    <property type="match status" value="1"/>
</dbReference>
<evidence type="ECO:0000259" key="2">
    <source>
        <dbReference type="Pfam" id="PF01757"/>
    </source>
</evidence>
<dbReference type="PANTHER" id="PTHR36927:SF3">
    <property type="entry name" value="GLUCANS BIOSYNTHESIS PROTEIN C"/>
    <property type="match status" value="1"/>
</dbReference>
<dbReference type="PANTHER" id="PTHR36927">
    <property type="entry name" value="BLR4337 PROTEIN"/>
    <property type="match status" value="1"/>
</dbReference>
<dbReference type="Proteomes" id="UP001197214">
    <property type="component" value="Unassembled WGS sequence"/>
</dbReference>
<dbReference type="GO" id="GO:0016746">
    <property type="term" value="F:acyltransferase activity"/>
    <property type="evidence" value="ECO:0007669"/>
    <property type="project" value="UniProtKB-KW"/>
</dbReference>
<dbReference type="InterPro" id="IPR050623">
    <property type="entry name" value="Glucan_succinyl_AcylTrfase"/>
</dbReference>
<keyword evidence="4" id="KW-1185">Reference proteome</keyword>
<evidence type="ECO:0000313" key="4">
    <source>
        <dbReference type="Proteomes" id="UP001197214"/>
    </source>
</evidence>